<sequence length="224" mass="24677">MWGLLERKNGIFHPLTPSSASRHFRGTLELASGVLEPSPHLSPGPSLPSPFSPSSQLPTVPQTRRLERSGTAAMMSHPDDATHSRRRPRIAIAQIFQKLEAESERRAQREKALELLKDQDAESLSSLAVSVSPALAERRARRERRAGSVSISRFGQVRFRPRVRLCACVVAREDATRGSEFVASATGVFCGRAADERVRVLNIQWAASCPVPVSSPRQEFAYPS</sequence>
<reference evidence="2 3" key="1">
    <citation type="submission" date="2019-02" db="EMBL/GenBank/DDBJ databases">
        <title>Genome sequencing of the rare red list fungi Bondarzewia mesenterica.</title>
        <authorList>
            <person name="Buettner E."/>
            <person name="Kellner H."/>
        </authorList>
    </citation>
    <scope>NUCLEOTIDE SEQUENCE [LARGE SCALE GENOMIC DNA]</scope>
    <source>
        <strain evidence="2 3">DSM 108281</strain>
    </source>
</reference>
<dbReference type="AlphaFoldDB" id="A0A4S4LNF7"/>
<gene>
    <name evidence="2" type="ORF">EW146_g6470</name>
</gene>
<comment type="caution">
    <text evidence="2">The sequence shown here is derived from an EMBL/GenBank/DDBJ whole genome shotgun (WGS) entry which is preliminary data.</text>
</comment>
<evidence type="ECO:0000256" key="1">
    <source>
        <dbReference type="SAM" id="MobiDB-lite"/>
    </source>
</evidence>
<proteinExistence type="predicted"/>
<protein>
    <submittedName>
        <fullName evidence="2">Uncharacterized protein</fullName>
    </submittedName>
</protein>
<dbReference type="EMBL" id="SGPL01000326">
    <property type="protein sequence ID" value="THH13782.1"/>
    <property type="molecule type" value="Genomic_DNA"/>
</dbReference>
<keyword evidence="3" id="KW-1185">Reference proteome</keyword>
<name>A0A4S4LNF7_9AGAM</name>
<dbReference type="Proteomes" id="UP000310158">
    <property type="component" value="Unassembled WGS sequence"/>
</dbReference>
<feature type="compositionally biased region" description="Pro residues" evidence="1">
    <location>
        <begin position="40"/>
        <end position="51"/>
    </location>
</feature>
<evidence type="ECO:0000313" key="3">
    <source>
        <dbReference type="Proteomes" id="UP000310158"/>
    </source>
</evidence>
<feature type="region of interest" description="Disordered" evidence="1">
    <location>
        <begin position="35"/>
        <end position="62"/>
    </location>
</feature>
<organism evidence="2 3">
    <name type="scientific">Bondarzewia mesenterica</name>
    <dbReference type="NCBI Taxonomy" id="1095465"/>
    <lineage>
        <taxon>Eukaryota</taxon>
        <taxon>Fungi</taxon>
        <taxon>Dikarya</taxon>
        <taxon>Basidiomycota</taxon>
        <taxon>Agaricomycotina</taxon>
        <taxon>Agaricomycetes</taxon>
        <taxon>Russulales</taxon>
        <taxon>Bondarzewiaceae</taxon>
        <taxon>Bondarzewia</taxon>
    </lineage>
</organism>
<accession>A0A4S4LNF7</accession>
<evidence type="ECO:0000313" key="2">
    <source>
        <dbReference type="EMBL" id="THH13782.1"/>
    </source>
</evidence>